<dbReference type="EMBL" id="SOSA01001306">
    <property type="protein sequence ID" value="THC87296.1"/>
    <property type="molecule type" value="Genomic_DNA"/>
</dbReference>
<evidence type="ECO:0000256" key="2">
    <source>
        <dbReference type="SAM" id="SignalP"/>
    </source>
</evidence>
<feature type="region of interest" description="Disordered" evidence="1">
    <location>
        <begin position="167"/>
        <end position="230"/>
    </location>
</feature>
<sequence length="282" mass="30658">MIPKSLYLPAYLFAALAAALPQGSSSSGPQSPASLGITKQEITTGGRKPATVFGSVVKFDDNVDITKPQLVGMAQAAYQEMISLWKSELAERPPVMTALKVGNEVILSSSMKGGATYIYQSQELINDDKKGKDDKVEKGFGAFTNVLKQNAPDVMEALDKCREESRRLEGIKNKDQSGNGESGSSSNPNTGQGAWSTVGGQKGKGKDQNGSKKGTPKVKNNKDTTYQHRRDGVCGEVLASLRYRMEHSGPNNRLDKKDPQPVVVAWLRLGLWRFYWFQGNGL</sequence>
<accession>A0A4S3IY43</accession>
<dbReference type="AlphaFoldDB" id="A0A4S3IY43"/>
<gene>
    <name evidence="3" type="ORF">EYZ11_013257</name>
</gene>
<dbReference type="Proteomes" id="UP000308092">
    <property type="component" value="Unassembled WGS sequence"/>
</dbReference>
<organism evidence="3 4">
    <name type="scientific">Aspergillus tanneri</name>
    <dbReference type="NCBI Taxonomy" id="1220188"/>
    <lineage>
        <taxon>Eukaryota</taxon>
        <taxon>Fungi</taxon>
        <taxon>Dikarya</taxon>
        <taxon>Ascomycota</taxon>
        <taxon>Pezizomycotina</taxon>
        <taxon>Eurotiomycetes</taxon>
        <taxon>Eurotiomycetidae</taxon>
        <taxon>Eurotiales</taxon>
        <taxon>Aspergillaceae</taxon>
        <taxon>Aspergillus</taxon>
        <taxon>Aspergillus subgen. Circumdati</taxon>
    </lineage>
</organism>
<feature type="signal peptide" evidence="2">
    <location>
        <begin position="1"/>
        <end position="26"/>
    </location>
</feature>
<reference evidence="3 4" key="1">
    <citation type="submission" date="2019-03" db="EMBL/GenBank/DDBJ databases">
        <title>The genome sequence of a newly discovered highly antifungal drug resistant Aspergillus species, Aspergillus tanneri NIH 1004.</title>
        <authorList>
            <person name="Mounaud S."/>
            <person name="Singh I."/>
            <person name="Joardar V."/>
            <person name="Pakala S."/>
            <person name="Pakala S."/>
            <person name="Venepally P."/>
            <person name="Hoover J."/>
            <person name="Nierman W."/>
            <person name="Chung J."/>
            <person name="Losada L."/>
        </authorList>
    </citation>
    <scope>NUCLEOTIDE SEQUENCE [LARGE SCALE GENOMIC DNA]</scope>
    <source>
        <strain evidence="3 4">NIH1004</strain>
    </source>
</reference>
<evidence type="ECO:0000313" key="4">
    <source>
        <dbReference type="Proteomes" id="UP000308092"/>
    </source>
</evidence>
<dbReference type="VEuPathDB" id="FungiDB:EYZ11_013257"/>
<evidence type="ECO:0000256" key="1">
    <source>
        <dbReference type="SAM" id="MobiDB-lite"/>
    </source>
</evidence>
<name>A0A4S3IY43_9EURO</name>
<feature type="compositionally biased region" description="Basic and acidic residues" evidence="1">
    <location>
        <begin position="220"/>
        <end position="230"/>
    </location>
</feature>
<feature type="chain" id="PRO_5020747670" evidence="2">
    <location>
        <begin position="27"/>
        <end position="282"/>
    </location>
</feature>
<feature type="compositionally biased region" description="Low complexity" evidence="1">
    <location>
        <begin position="177"/>
        <end position="189"/>
    </location>
</feature>
<protein>
    <submittedName>
        <fullName evidence="3">Uncharacterized protein</fullName>
    </submittedName>
</protein>
<comment type="caution">
    <text evidence="3">The sequence shown here is derived from an EMBL/GenBank/DDBJ whole genome shotgun (WGS) entry which is preliminary data.</text>
</comment>
<evidence type="ECO:0000313" key="3">
    <source>
        <dbReference type="EMBL" id="THC87296.1"/>
    </source>
</evidence>
<keyword evidence="2" id="KW-0732">Signal</keyword>
<proteinExistence type="predicted"/>
<keyword evidence="4" id="KW-1185">Reference proteome</keyword>